<dbReference type="Proteomes" id="UP000734854">
    <property type="component" value="Unassembled WGS sequence"/>
</dbReference>
<keyword evidence="3" id="KW-1185">Reference proteome</keyword>
<reference evidence="2 3" key="1">
    <citation type="submission" date="2020-08" db="EMBL/GenBank/DDBJ databases">
        <title>Plant Genome Project.</title>
        <authorList>
            <person name="Zhang R.-G."/>
        </authorList>
    </citation>
    <scope>NUCLEOTIDE SEQUENCE [LARGE SCALE GENOMIC DNA]</scope>
    <source>
        <tissue evidence="2">Rhizome</tissue>
    </source>
</reference>
<feature type="coiled-coil region" evidence="1">
    <location>
        <begin position="40"/>
        <end position="74"/>
    </location>
</feature>
<accession>A0A8J5KX90</accession>
<evidence type="ECO:0000313" key="2">
    <source>
        <dbReference type="EMBL" id="KAG6493009.1"/>
    </source>
</evidence>
<keyword evidence="1" id="KW-0175">Coiled coil</keyword>
<evidence type="ECO:0000313" key="3">
    <source>
        <dbReference type="Proteomes" id="UP000734854"/>
    </source>
</evidence>
<comment type="caution">
    <text evidence="2">The sequence shown here is derived from an EMBL/GenBank/DDBJ whole genome shotgun (WGS) entry which is preliminary data.</text>
</comment>
<evidence type="ECO:0000256" key="1">
    <source>
        <dbReference type="SAM" id="Coils"/>
    </source>
</evidence>
<proteinExistence type="predicted"/>
<gene>
    <name evidence="2" type="ORF">ZIOFF_047982</name>
</gene>
<dbReference type="AlphaFoldDB" id="A0A8J5KX90"/>
<sequence length="81" mass="8980">MLKARKEEAEVWSERAHGASIHGVSAVPTAVVADFLSRSDEAARKRLNRMSEKLKQLEAQMEALEAEVSRAAAKDFSQPEK</sequence>
<dbReference type="EMBL" id="JACMSC010000013">
    <property type="protein sequence ID" value="KAG6493009.1"/>
    <property type="molecule type" value="Genomic_DNA"/>
</dbReference>
<organism evidence="2 3">
    <name type="scientific">Zingiber officinale</name>
    <name type="common">Ginger</name>
    <name type="synonym">Amomum zingiber</name>
    <dbReference type="NCBI Taxonomy" id="94328"/>
    <lineage>
        <taxon>Eukaryota</taxon>
        <taxon>Viridiplantae</taxon>
        <taxon>Streptophyta</taxon>
        <taxon>Embryophyta</taxon>
        <taxon>Tracheophyta</taxon>
        <taxon>Spermatophyta</taxon>
        <taxon>Magnoliopsida</taxon>
        <taxon>Liliopsida</taxon>
        <taxon>Zingiberales</taxon>
        <taxon>Zingiberaceae</taxon>
        <taxon>Zingiber</taxon>
    </lineage>
</organism>
<dbReference type="Gene3D" id="1.20.5.110">
    <property type="match status" value="1"/>
</dbReference>
<name>A0A8J5KX90_ZINOF</name>
<protein>
    <submittedName>
        <fullName evidence="2">Uncharacterized protein</fullName>
    </submittedName>
</protein>